<gene>
    <name evidence="5" type="ORF">CCUN_1236</name>
</gene>
<dbReference type="STRING" id="1121267.CCUN_1236"/>
<dbReference type="Pfam" id="PF02661">
    <property type="entry name" value="Fic"/>
    <property type="match status" value="1"/>
</dbReference>
<dbReference type="eggNOG" id="COG3177">
    <property type="taxonomic scope" value="Bacteria"/>
</dbReference>
<dbReference type="PANTHER" id="PTHR13504:SF38">
    <property type="entry name" value="FIDO DOMAIN-CONTAINING PROTEIN"/>
    <property type="match status" value="1"/>
</dbReference>
<evidence type="ECO:0000259" key="4">
    <source>
        <dbReference type="PROSITE" id="PS51459"/>
    </source>
</evidence>
<evidence type="ECO:0000256" key="3">
    <source>
        <dbReference type="PIRSR" id="PIRSR640198-3"/>
    </source>
</evidence>
<feature type="binding site" evidence="2">
    <location>
        <begin position="170"/>
        <end position="177"/>
    </location>
    <ligand>
        <name>ATP</name>
        <dbReference type="ChEBI" id="CHEBI:30616"/>
    </ligand>
</feature>
<evidence type="ECO:0000313" key="6">
    <source>
        <dbReference type="Proteomes" id="UP000192902"/>
    </source>
</evidence>
<dbReference type="SUPFAM" id="SSF140931">
    <property type="entry name" value="Fic-like"/>
    <property type="match status" value="1"/>
</dbReference>
<keyword evidence="2" id="KW-0547">Nucleotide-binding</keyword>
<evidence type="ECO:0000313" key="5">
    <source>
        <dbReference type="EMBL" id="ARJ56829.1"/>
    </source>
</evidence>
<dbReference type="AlphaFoldDB" id="A0A1W6BXI9"/>
<dbReference type="Gene3D" id="1.10.3290.10">
    <property type="entry name" value="Fido-like domain"/>
    <property type="match status" value="1"/>
</dbReference>
<feature type="active site" evidence="1">
    <location>
        <position position="166"/>
    </location>
</feature>
<sequence>MNENKIYQTLFEEYSNGYKNGLYHKTQILFAYNSNHIEGSSLNQDQTRSIFETNSFIANREQIIKTNDILEAKNHFKAFDFILENTYKNIDIDFIKELHLILKKNCSDINIIGDFKKKQNFVGDIKTTPPQSVNAQMQKLLYSYNEIQNKAINELINFHFYFEKIHPFEDGNGRVGRLLMFKECLKENIIPFIIDEEHKLFYYRGLKEYENNQGYLIQTCLSCQDYYKELLDYFEIDLTQQTTKTKTIKRKHK</sequence>
<dbReference type="PROSITE" id="PS51459">
    <property type="entry name" value="FIDO"/>
    <property type="match status" value="1"/>
</dbReference>
<accession>A0A1W6BXI9</accession>
<dbReference type="PANTHER" id="PTHR13504">
    <property type="entry name" value="FIDO DOMAIN-CONTAINING PROTEIN DDB_G0283145"/>
    <property type="match status" value="1"/>
</dbReference>
<dbReference type="GO" id="GO:0005524">
    <property type="term" value="F:ATP binding"/>
    <property type="evidence" value="ECO:0007669"/>
    <property type="project" value="UniProtKB-KW"/>
</dbReference>
<proteinExistence type="predicted"/>
<evidence type="ECO:0000256" key="1">
    <source>
        <dbReference type="PIRSR" id="PIRSR640198-1"/>
    </source>
</evidence>
<protein>
    <submittedName>
        <fullName evidence="5">Fic domain protein</fullName>
    </submittedName>
</protein>
<feature type="site" description="Important for autoinhibition of adenylyltransferase activity" evidence="3">
    <location>
        <position position="38"/>
    </location>
</feature>
<organism evidence="5 6">
    <name type="scientific">Campylobacter cuniculorum DSM 23162 = LMG 24588</name>
    <dbReference type="NCBI Taxonomy" id="1121267"/>
    <lineage>
        <taxon>Bacteria</taxon>
        <taxon>Pseudomonadati</taxon>
        <taxon>Campylobacterota</taxon>
        <taxon>Epsilonproteobacteria</taxon>
        <taxon>Campylobacterales</taxon>
        <taxon>Campylobacteraceae</taxon>
        <taxon>Campylobacter</taxon>
    </lineage>
</organism>
<dbReference type="InterPro" id="IPR003812">
    <property type="entry name" value="Fido"/>
</dbReference>
<dbReference type="KEGG" id="ccun:CCUN_1236"/>
<reference evidence="5 6" key="1">
    <citation type="submission" date="2017-04" db="EMBL/GenBank/DDBJ databases">
        <title>Complete genome sequence of the Campylobacter cuniculorum type strain LMG24588.</title>
        <authorList>
            <person name="Miller W.G."/>
            <person name="Yee E."/>
            <person name="Revez J."/>
            <person name="Bono J.L."/>
            <person name="Rossi M."/>
        </authorList>
    </citation>
    <scope>NUCLEOTIDE SEQUENCE [LARGE SCALE GENOMIC DNA]</scope>
    <source>
        <strain evidence="5 6">LMG 24588</strain>
    </source>
</reference>
<dbReference type="RefSeq" id="WP_051521687.1">
    <property type="nucleotide sequence ID" value="NZ_CP020867.1"/>
</dbReference>
<dbReference type="InterPro" id="IPR036597">
    <property type="entry name" value="Fido-like_dom_sf"/>
</dbReference>
<feature type="binding site" evidence="2">
    <location>
        <begin position="202"/>
        <end position="203"/>
    </location>
    <ligand>
        <name>ATP</name>
        <dbReference type="ChEBI" id="CHEBI:30616"/>
    </ligand>
</feature>
<evidence type="ECO:0000256" key="2">
    <source>
        <dbReference type="PIRSR" id="PIRSR640198-2"/>
    </source>
</evidence>
<dbReference type="OrthoDB" id="9813719at2"/>
<dbReference type="InterPro" id="IPR040198">
    <property type="entry name" value="Fido_containing"/>
</dbReference>
<name>A0A1W6BXI9_9BACT</name>
<dbReference type="EMBL" id="CP020867">
    <property type="protein sequence ID" value="ARJ56829.1"/>
    <property type="molecule type" value="Genomic_DNA"/>
</dbReference>
<feature type="domain" description="Fido" evidence="4">
    <location>
        <begin position="90"/>
        <end position="236"/>
    </location>
</feature>
<keyword evidence="2" id="KW-0067">ATP-binding</keyword>
<dbReference type="Proteomes" id="UP000192902">
    <property type="component" value="Chromosome"/>
</dbReference>